<sequence length="190" mass="19758">MALIFLLSLIVVIATTESAVLDPSLYLLPSPPLVSNEVPAWSQPSRVTRDAEPHFKLKSEPTTTEKSESMESAETFWPSMRTSSYGLGGVHIPLTFSVSGTYGNSGYGTGVVGSGYGTGLLGYGASVAGVYGSISEDEPTKFGNYGKSALAGSSYGTYGSGYPGVRLFGGSGKTGWSGWGNGKWGHYGKG</sequence>
<feature type="signal peptide" evidence="2">
    <location>
        <begin position="1"/>
        <end position="18"/>
    </location>
</feature>
<feature type="compositionally biased region" description="Basic and acidic residues" evidence="1">
    <location>
        <begin position="47"/>
        <end position="69"/>
    </location>
</feature>
<evidence type="ECO:0000256" key="2">
    <source>
        <dbReference type="SAM" id="SignalP"/>
    </source>
</evidence>
<protein>
    <submittedName>
        <fullName evidence="3">Uncharacterized protein</fullName>
    </submittedName>
</protein>
<feature type="region of interest" description="Disordered" evidence="1">
    <location>
        <begin position="42"/>
        <end position="71"/>
    </location>
</feature>
<dbReference type="AlphaFoldDB" id="A0ABD0SL50"/>
<keyword evidence="2" id="KW-0732">Signal</keyword>
<dbReference type="EMBL" id="JBEDNZ010000019">
    <property type="protein sequence ID" value="KAL0820565.1"/>
    <property type="molecule type" value="Genomic_DNA"/>
</dbReference>
<accession>A0ABD0SL50</accession>
<comment type="caution">
    <text evidence="3">The sequence shown here is derived from an EMBL/GenBank/DDBJ whole genome shotgun (WGS) entry which is preliminary data.</text>
</comment>
<gene>
    <name evidence="3" type="ORF">ABMA28_006413</name>
</gene>
<proteinExistence type="predicted"/>
<reference evidence="3 4" key="1">
    <citation type="submission" date="2024-06" db="EMBL/GenBank/DDBJ databases">
        <title>A chromosome-level genome assembly of beet webworm, Loxostege sticticalis.</title>
        <authorList>
            <person name="Zhang Y."/>
        </authorList>
    </citation>
    <scope>NUCLEOTIDE SEQUENCE [LARGE SCALE GENOMIC DNA]</scope>
    <source>
        <strain evidence="3">AQ028</strain>
        <tissue evidence="3">Male pupae</tissue>
    </source>
</reference>
<dbReference type="Proteomes" id="UP001549921">
    <property type="component" value="Unassembled WGS sequence"/>
</dbReference>
<feature type="chain" id="PRO_5044838190" evidence="2">
    <location>
        <begin position="19"/>
        <end position="190"/>
    </location>
</feature>
<organism evidence="3 4">
    <name type="scientific">Loxostege sticticalis</name>
    <name type="common">Beet webworm moth</name>
    <dbReference type="NCBI Taxonomy" id="481309"/>
    <lineage>
        <taxon>Eukaryota</taxon>
        <taxon>Metazoa</taxon>
        <taxon>Ecdysozoa</taxon>
        <taxon>Arthropoda</taxon>
        <taxon>Hexapoda</taxon>
        <taxon>Insecta</taxon>
        <taxon>Pterygota</taxon>
        <taxon>Neoptera</taxon>
        <taxon>Endopterygota</taxon>
        <taxon>Lepidoptera</taxon>
        <taxon>Glossata</taxon>
        <taxon>Ditrysia</taxon>
        <taxon>Pyraloidea</taxon>
        <taxon>Crambidae</taxon>
        <taxon>Pyraustinae</taxon>
        <taxon>Loxostege</taxon>
    </lineage>
</organism>
<evidence type="ECO:0000313" key="4">
    <source>
        <dbReference type="Proteomes" id="UP001549921"/>
    </source>
</evidence>
<evidence type="ECO:0000256" key="1">
    <source>
        <dbReference type="SAM" id="MobiDB-lite"/>
    </source>
</evidence>
<evidence type="ECO:0000313" key="3">
    <source>
        <dbReference type="EMBL" id="KAL0820565.1"/>
    </source>
</evidence>
<name>A0ABD0SL50_LOXSC</name>